<comment type="caution">
    <text evidence="1">The sequence shown here is derived from an EMBL/GenBank/DDBJ whole genome shotgun (WGS) entry which is preliminary data.</text>
</comment>
<sequence length="121" mass="13814">MPPKEKKEVSFDRNLFLDRADISVRVSYRRPPDSFRGPISLLRKIAAASITGLQNAAQRKEEFSFDRNLFPDSFTEIDVKNCFSLNRMKALQSQYWIRSSPSSDSCISNVVPSGCWFTNEG</sequence>
<accession>A0AAV4T2W2</accession>
<protein>
    <submittedName>
        <fullName evidence="1">Uncharacterized protein</fullName>
    </submittedName>
</protein>
<dbReference type="AlphaFoldDB" id="A0AAV4T2W2"/>
<dbReference type="EMBL" id="BPLQ01008944">
    <property type="protein sequence ID" value="GIY40489.1"/>
    <property type="molecule type" value="Genomic_DNA"/>
</dbReference>
<proteinExistence type="predicted"/>
<dbReference type="Proteomes" id="UP001054837">
    <property type="component" value="Unassembled WGS sequence"/>
</dbReference>
<name>A0AAV4T2W2_9ARAC</name>
<organism evidence="1 2">
    <name type="scientific">Caerostris darwini</name>
    <dbReference type="NCBI Taxonomy" id="1538125"/>
    <lineage>
        <taxon>Eukaryota</taxon>
        <taxon>Metazoa</taxon>
        <taxon>Ecdysozoa</taxon>
        <taxon>Arthropoda</taxon>
        <taxon>Chelicerata</taxon>
        <taxon>Arachnida</taxon>
        <taxon>Araneae</taxon>
        <taxon>Araneomorphae</taxon>
        <taxon>Entelegynae</taxon>
        <taxon>Araneoidea</taxon>
        <taxon>Araneidae</taxon>
        <taxon>Caerostris</taxon>
    </lineage>
</organism>
<evidence type="ECO:0000313" key="1">
    <source>
        <dbReference type="EMBL" id="GIY40489.1"/>
    </source>
</evidence>
<gene>
    <name evidence="1" type="ORF">CDAR_456871</name>
</gene>
<evidence type="ECO:0000313" key="2">
    <source>
        <dbReference type="Proteomes" id="UP001054837"/>
    </source>
</evidence>
<reference evidence="1 2" key="1">
    <citation type="submission" date="2021-06" db="EMBL/GenBank/DDBJ databases">
        <title>Caerostris darwini draft genome.</title>
        <authorList>
            <person name="Kono N."/>
            <person name="Arakawa K."/>
        </authorList>
    </citation>
    <scope>NUCLEOTIDE SEQUENCE [LARGE SCALE GENOMIC DNA]</scope>
</reference>
<keyword evidence="2" id="KW-1185">Reference proteome</keyword>